<dbReference type="EMBL" id="JAAAMJ010000001">
    <property type="protein sequence ID" value="NDV85816.1"/>
    <property type="molecule type" value="Genomic_DNA"/>
</dbReference>
<evidence type="ECO:0000256" key="5">
    <source>
        <dbReference type="SAM" id="Phobius"/>
    </source>
</evidence>
<accession>A0A6L9MDT1</accession>
<organism evidence="6 7">
    <name type="scientific">Aurantimonas aggregata</name>
    <dbReference type="NCBI Taxonomy" id="2047720"/>
    <lineage>
        <taxon>Bacteria</taxon>
        <taxon>Pseudomonadati</taxon>
        <taxon>Pseudomonadota</taxon>
        <taxon>Alphaproteobacteria</taxon>
        <taxon>Hyphomicrobiales</taxon>
        <taxon>Aurantimonadaceae</taxon>
        <taxon>Aurantimonas</taxon>
    </lineage>
</organism>
<feature type="transmembrane region" description="Helical" evidence="5">
    <location>
        <begin position="6"/>
        <end position="23"/>
    </location>
</feature>
<evidence type="ECO:0000256" key="4">
    <source>
        <dbReference type="ARBA" id="ARBA00022905"/>
    </source>
</evidence>
<comment type="caution">
    <text evidence="6">The sequence shown here is derived from an EMBL/GenBank/DDBJ whole genome shotgun (WGS) entry which is preliminary data.</text>
</comment>
<evidence type="ECO:0000256" key="1">
    <source>
        <dbReference type="ARBA" id="ARBA00004886"/>
    </source>
</evidence>
<reference evidence="6 7" key="1">
    <citation type="submission" date="2020-01" db="EMBL/GenBank/DDBJ databases">
        <title>Genomes of bacteria type strains.</title>
        <authorList>
            <person name="Chen J."/>
            <person name="Zhu S."/>
            <person name="Chen J."/>
        </authorList>
    </citation>
    <scope>NUCLEOTIDE SEQUENCE [LARGE SCALE GENOMIC DNA]</scope>
    <source>
        <strain evidence="6 7">KCTC 52919</strain>
    </source>
</reference>
<comment type="similarity">
    <text evidence="2">Belongs to the PqqA family.</text>
</comment>
<dbReference type="AlphaFoldDB" id="A0A6L9MDT1"/>
<dbReference type="GO" id="GO:0018189">
    <property type="term" value="P:pyrroloquinoline quinone biosynthetic process"/>
    <property type="evidence" value="ECO:0007669"/>
    <property type="project" value="UniProtKB-UniPathway"/>
</dbReference>
<dbReference type="RefSeq" id="WP_163042511.1">
    <property type="nucleotide sequence ID" value="NZ_JAAAMJ010000001.1"/>
</dbReference>
<dbReference type="InterPro" id="IPR011725">
    <property type="entry name" value="PQQ_synth_PqqA"/>
</dbReference>
<comment type="pathway">
    <text evidence="1">Cofactor biosynthesis; pyrroloquinoline quinone biosynthesis.</text>
</comment>
<evidence type="ECO:0000313" key="6">
    <source>
        <dbReference type="EMBL" id="NDV85816.1"/>
    </source>
</evidence>
<proteinExistence type="inferred from homology"/>
<keyword evidence="5" id="KW-0472">Membrane</keyword>
<keyword evidence="5" id="KW-1133">Transmembrane helix</keyword>
<dbReference type="UniPathway" id="UPA00539"/>
<keyword evidence="4" id="KW-0884">PQQ biosynthesis</keyword>
<evidence type="ECO:0000313" key="7">
    <source>
        <dbReference type="Proteomes" id="UP000476332"/>
    </source>
</evidence>
<keyword evidence="7" id="KW-1185">Reference proteome</keyword>
<evidence type="ECO:0000256" key="2">
    <source>
        <dbReference type="ARBA" id="ARBA00009325"/>
    </source>
</evidence>
<sequence length="55" mass="6075">MERALIASRIVGTIGAIGLLSFARNFGRDTMAWNKPVITEVCVAMEINGYMPIEF</sequence>
<keyword evidence="5" id="KW-0812">Transmembrane</keyword>
<dbReference type="Proteomes" id="UP000476332">
    <property type="component" value="Unassembled WGS sequence"/>
</dbReference>
<evidence type="ECO:0000256" key="3">
    <source>
        <dbReference type="ARBA" id="ARBA00015086"/>
    </source>
</evidence>
<protein>
    <recommendedName>
        <fullName evidence="3">Coenzyme PQQ synthesis protein A</fullName>
    </recommendedName>
</protein>
<gene>
    <name evidence="6" type="primary">pqqA</name>
    <name evidence="6" type="ORF">GTW51_03770</name>
</gene>
<dbReference type="Pfam" id="PF08042">
    <property type="entry name" value="PqqA"/>
    <property type="match status" value="1"/>
</dbReference>
<name>A0A6L9MDT1_9HYPH</name>
<dbReference type="NCBIfam" id="TIGR02107">
    <property type="entry name" value="PQQ_syn_pqqA"/>
    <property type="match status" value="1"/>
</dbReference>